<dbReference type="EC" id="2.7.13.3" evidence="2"/>
<evidence type="ECO:0000256" key="4">
    <source>
        <dbReference type="ARBA" id="ARBA00022679"/>
    </source>
</evidence>
<dbReference type="PROSITE" id="PS50109">
    <property type="entry name" value="HIS_KIN"/>
    <property type="match status" value="1"/>
</dbReference>
<dbReference type="RefSeq" id="WP_252954207.1">
    <property type="nucleotide sequence ID" value="NZ_JAFIRR010000097.1"/>
</dbReference>
<keyword evidence="3" id="KW-0597">Phosphoprotein</keyword>
<dbReference type="Pfam" id="PF00512">
    <property type="entry name" value="HisKA"/>
    <property type="match status" value="1"/>
</dbReference>
<gene>
    <name evidence="7" type="ORF">JYK14_15570</name>
</gene>
<evidence type="ECO:0000313" key="7">
    <source>
        <dbReference type="EMBL" id="MCO6417568.1"/>
    </source>
</evidence>
<dbReference type="Pfam" id="PF02518">
    <property type="entry name" value="HATPase_c"/>
    <property type="match status" value="1"/>
</dbReference>
<dbReference type="PANTHER" id="PTHR43047:SF72">
    <property type="entry name" value="OSMOSENSING HISTIDINE PROTEIN KINASE SLN1"/>
    <property type="match status" value="1"/>
</dbReference>
<proteinExistence type="predicted"/>
<dbReference type="Gene3D" id="1.10.287.130">
    <property type="match status" value="1"/>
</dbReference>
<dbReference type="SMART" id="SM00388">
    <property type="entry name" value="HisKA"/>
    <property type="match status" value="1"/>
</dbReference>
<dbReference type="InterPro" id="IPR004358">
    <property type="entry name" value="Sig_transdc_His_kin-like_C"/>
</dbReference>
<dbReference type="Proteomes" id="UP001523392">
    <property type="component" value="Unassembled WGS sequence"/>
</dbReference>
<dbReference type="SMART" id="SM00387">
    <property type="entry name" value="HATPase_c"/>
    <property type="match status" value="1"/>
</dbReference>
<feature type="non-terminal residue" evidence="7">
    <location>
        <position position="1"/>
    </location>
</feature>
<dbReference type="PANTHER" id="PTHR43047">
    <property type="entry name" value="TWO-COMPONENT HISTIDINE PROTEIN KINASE"/>
    <property type="match status" value="1"/>
</dbReference>
<name>A0ABT1D6J7_9PROT</name>
<dbReference type="InterPro" id="IPR036890">
    <property type="entry name" value="HATPase_C_sf"/>
</dbReference>
<dbReference type="InterPro" id="IPR003661">
    <property type="entry name" value="HisK_dim/P_dom"/>
</dbReference>
<dbReference type="PRINTS" id="PR00344">
    <property type="entry name" value="BCTRLSENSOR"/>
</dbReference>
<dbReference type="EMBL" id="JAFIRR010000097">
    <property type="protein sequence ID" value="MCO6417568.1"/>
    <property type="molecule type" value="Genomic_DNA"/>
</dbReference>
<dbReference type="Pfam" id="PF12860">
    <property type="entry name" value="PAS_7"/>
    <property type="match status" value="3"/>
</dbReference>
<evidence type="ECO:0000256" key="5">
    <source>
        <dbReference type="ARBA" id="ARBA00022777"/>
    </source>
</evidence>
<dbReference type="SUPFAM" id="SSF47384">
    <property type="entry name" value="Homodimeric domain of signal transducing histidine kinase"/>
    <property type="match status" value="1"/>
</dbReference>
<evidence type="ECO:0000256" key="3">
    <source>
        <dbReference type="ARBA" id="ARBA00022553"/>
    </source>
</evidence>
<dbReference type="InterPro" id="IPR003594">
    <property type="entry name" value="HATPase_dom"/>
</dbReference>
<dbReference type="SUPFAM" id="SSF55874">
    <property type="entry name" value="ATPase domain of HSP90 chaperone/DNA topoisomerase II/histidine kinase"/>
    <property type="match status" value="1"/>
</dbReference>
<dbReference type="CDD" id="cd00082">
    <property type="entry name" value="HisKA"/>
    <property type="match status" value="1"/>
</dbReference>
<keyword evidence="4" id="KW-0808">Transferase</keyword>
<keyword evidence="8" id="KW-1185">Reference proteome</keyword>
<comment type="caution">
    <text evidence="7">The sequence shown here is derived from an EMBL/GenBank/DDBJ whole genome shotgun (WGS) entry which is preliminary data.</text>
</comment>
<dbReference type="Gene3D" id="3.30.565.10">
    <property type="entry name" value="Histidine kinase-like ATPase, C-terminal domain"/>
    <property type="match status" value="1"/>
</dbReference>
<evidence type="ECO:0000259" key="6">
    <source>
        <dbReference type="PROSITE" id="PS50109"/>
    </source>
</evidence>
<dbReference type="InterPro" id="IPR036097">
    <property type="entry name" value="HisK_dim/P_sf"/>
</dbReference>
<dbReference type="SUPFAM" id="SSF55785">
    <property type="entry name" value="PYP-like sensor domain (PAS domain)"/>
    <property type="match status" value="2"/>
</dbReference>
<reference evidence="7 8" key="1">
    <citation type="submission" date="2021-12" db="EMBL/GenBank/DDBJ databases">
        <title>Siccirubricoccus leaddurans sp. nov., a high concentration Zn2+ tolerance bacterium.</title>
        <authorList>
            <person name="Cao Y."/>
        </authorList>
    </citation>
    <scope>NUCLEOTIDE SEQUENCE [LARGE SCALE GENOMIC DNA]</scope>
    <source>
        <strain evidence="7 8">KC 17139</strain>
    </source>
</reference>
<sequence>LDNVRHGISYFGPDHRLIAHNALAEALIGAGPMTPGMSLAELVRLQQLQGLLDEAAAGEQALGPDAMIDRSRSIRYLRETPDGRRLEVSSNPTPDGGFVVTHTDVTELVEAQAAAAQRAAVLQVMLDNMRHGIIYCDAGHRVVAANSLAAELGGHPPGSVVPGRRFEELIEQQVARRAYGSETEAVARMTGAIDRRKPARYTRPGTDGRVIEVTSDPTPDGGFVVTMSDITPLAEAERAAKERAATLQAMLDNIRHGIALFDAEGRVQVVNPVFLRLLDLPAEVMAPGRPMADFVNLMLERGEYGEGEAATAAARAMLGRDRTRPLRTTRTRPNGVAVETVSDPIPGGGWVITYTDVTEERRIRAELERAKDAAEAANLAKSRFLAAMSHELRTPLNAVIGFSEAFIAAPDAEQGLDYIRSIHEAGRHLLSLIDDILDVTRAETTGFLVTSTEVDLKALGEGAVRVIRAVTGAAGVELHAVLPPSLPRIKADELRMRQVLLNLLSNAVKFTPEGGHVTLYAERDPGGDLLVRVTDTGIGMKPEDIPRAFEPFTQLDSSLARRFPGSGLGLYLSKALAEAQGATLTLESTPGQGSTALLRIPQALVLDPLAA</sequence>
<comment type="catalytic activity">
    <reaction evidence="1">
        <text>ATP + protein L-histidine = ADP + protein N-phospho-L-histidine.</text>
        <dbReference type="EC" id="2.7.13.3"/>
    </reaction>
</comment>
<feature type="domain" description="Histidine kinase" evidence="6">
    <location>
        <begin position="387"/>
        <end position="604"/>
    </location>
</feature>
<keyword evidence="5" id="KW-0418">Kinase</keyword>
<protein>
    <recommendedName>
        <fullName evidence="2">histidine kinase</fullName>
        <ecNumber evidence="2">2.7.13.3</ecNumber>
    </recommendedName>
</protein>
<dbReference type="CDD" id="cd16922">
    <property type="entry name" value="HATPase_EvgS-ArcB-TorS-like"/>
    <property type="match status" value="1"/>
</dbReference>
<evidence type="ECO:0000256" key="1">
    <source>
        <dbReference type="ARBA" id="ARBA00000085"/>
    </source>
</evidence>
<dbReference type="InterPro" id="IPR035965">
    <property type="entry name" value="PAS-like_dom_sf"/>
</dbReference>
<evidence type="ECO:0000256" key="2">
    <source>
        <dbReference type="ARBA" id="ARBA00012438"/>
    </source>
</evidence>
<accession>A0ABT1D6J7</accession>
<dbReference type="Gene3D" id="3.30.450.20">
    <property type="entry name" value="PAS domain"/>
    <property type="match status" value="3"/>
</dbReference>
<evidence type="ECO:0000313" key="8">
    <source>
        <dbReference type="Proteomes" id="UP001523392"/>
    </source>
</evidence>
<dbReference type="InterPro" id="IPR005467">
    <property type="entry name" value="His_kinase_dom"/>
</dbReference>
<organism evidence="7 8">
    <name type="scientific">Siccirubricoccus soli</name>
    <dbReference type="NCBI Taxonomy" id="2899147"/>
    <lineage>
        <taxon>Bacteria</taxon>
        <taxon>Pseudomonadati</taxon>
        <taxon>Pseudomonadota</taxon>
        <taxon>Alphaproteobacteria</taxon>
        <taxon>Acetobacterales</taxon>
        <taxon>Roseomonadaceae</taxon>
        <taxon>Siccirubricoccus</taxon>
    </lineage>
</organism>